<feature type="compositionally biased region" description="Polar residues" evidence="1">
    <location>
        <begin position="38"/>
        <end position="47"/>
    </location>
</feature>
<name>A0A3L8PTW3_9GAMM</name>
<proteinExistence type="predicted"/>
<dbReference type="Proteomes" id="UP000281474">
    <property type="component" value="Unassembled WGS sequence"/>
</dbReference>
<feature type="region of interest" description="Disordered" evidence="1">
    <location>
        <begin position="21"/>
        <end position="66"/>
    </location>
</feature>
<evidence type="ECO:0000313" key="2">
    <source>
        <dbReference type="EMBL" id="RLV57848.1"/>
    </source>
</evidence>
<dbReference type="EMBL" id="QZEI01000130">
    <property type="protein sequence ID" value="RLV57848.1"/>
    <property type="molecule type" value="Genomic_DNA"/>
</dbReference>
<accession>A0A3L8PTW3</accession>
<reference evidence="2 3" key="1">
    <citation type="submission" date="2018-09" db="EMBL/GenBank/DDBJ databases">
        <title>Phylogeny of the Shewanellaceae, and recommendation for two new genera, Pseudoshewanella and Parashewanella.</title>
        <authorList>
            <person name="Wang G."/>
        </authorList>
    </citation>
    <scope>NUCLEOTIDE SEQUENCE [LARGE SCALE GENOMIC DNA]</scope>
    <source>
        <strain evidence="2 3">C51</strain>
    </source>
</reference>
<protein>
    <submittedName>
        <fullName evidence="2">Uncharacterized protein</fullName>
    </submittedName>
</protein>
<comment type="caution">
    <text evidence="2">The sequence shown here is derived from an EMBL/GenBank/DDBJ whole genome shotgun (WGS) entry which is preliminary data.</text>
</comment>
<evidence type="ECO:0000313" key="3">
    <source>
        <dbReference type="Proteomes" id="UP000281474"/>
    </source>
</evidence>
<feature type="region of interest" description="Disordered" evidence="1">
    <location>
        <begin position="951"/>
        <end position="973"/>
    </location>
</feature>
<organism evidence="2 3">
    <name type="scientific">Parashewanella curva</name>
    <dbReference type="NCBI Taxonomy" id="2338552"/>
    <lineage>
        <taxon>Bacteria</taxon>
        <taxon>Pseudomonadati</taxon>
        <taxon>Pseudomonadota</taxon>
        <taxon>Gammaproteobacteria</taxon>
        <taxon>Alteromonadales</taxon>
        <taxon>Shewanellaceae</taxon>
        <taxon>Parashewanella</taxon>
    </lineage>
</organism>
<gene>
    <name evidence="2" type="ORF">D5018_20365</name>
</gene>
<dbReference type="RefSeq" id="WP_121840816.1">
    <property type="nucleotide sequence ID" value="NZ_ML014879.1"/>
</dbReference>
<feature type="compositionally biased region" description="Acidic residues" evidence="1">
    <location>
        <begin position="960"/>
        <end position="970"/>
    </location>
</feature>
<sequence>MAGKLTCASFVPQKFQHKISKNTATSGQVSYGRKGTPAQRSTSVKQGDQTEHSKQFSKFHKQPPTSSRCQNYYSEDAIDTLQEQSVFNTKDKAVFEQKLSNAKKVIDKLCEDPSEDWGLHMPSFNKAIHVLKNLRCKENESSLVTEWKTRVAREKLGVSITAVFDRIVKEYTERSGEDLLTLSCNFLNEICCYTFLLPETSSSLKGIELLYKKHINLALEYLKLLLRVRRPILVKHTCSSLALALDRNGPFIKDICQDREYIASLHDARLLIRACNSQVEYPKTAQQLQICQWLDAGDLRSFEQYCQTPQASFAEKRLLVHEVVELTGHHKKILESQPLQNSSFYLSVLHTLLVINDQTPLTIKSSAILSLRIKKFFSNEVIYCIFTLASSPDVHTNSLLLEVIDRGKEQGFINETASILIEHFFNSKSEKFDEELKISSEVYSCICQFNETFNKQQFETTMNLLTRILQRSQSLSIEIYQQSLIPLVLSCIDKVQRRTFDKINNCALGVSFSGEHNEPRMAKALIHFQPLILMLDKYSEMRPQSVLETWNWFKTLSLTDDLVQLSESEETIDPCQLCTCIQRLIHYCPKLGGKLAEKTILLLLKQFFTDETLEYSEANKPYIDTLIIITLQAVKPYTLTDRHFNEGKKDFLKKEIEKFCVKRSIKISALTEKPFKETQRNLSLQRQSLTQYLSSPPAINSSQLRQKIDQIKISLQDPENEGLARSLLILIQHLEEINWCFGGFYKAEFDAALNSVMKTTVFRLICQLSSHNLTKTGFQILDSQNLKVTVIKYTPIVLLVPEDYDAKFKGLAKKWQEEVCKLWHQNFQMLCQSPCDPAQINEVFQFYQLRLKIQNQSTNDVFYNWLTKLAVCFQKETEGVEFEKLAFVNDWCEELKKEFESSTRRKGQIKGNHRKLLDFLESYKQLYYKRQESLDANLKIDLVKKSNESPDDLYFSAEEGSPDESDESSDDYISAKSSLTSLEDIDHDDIIRAQCIETTDESINEFNHVEEQSDSEVNTNVQEEKQRPITVSESGGTIEAPQESELTNVNQVNNALIEVENEQINLSDFNTSTTDLDAHVSQTQENSIENNEPVVLSESKEEYTDHDNVTIKEETPTEWPLATPSPITPISESSFNTAAVSLKTKNAPLHQQTNSITESTLGIKTVPVNTSQQPQPRGIKQRFVHQRELQPKAPIQTRLFIPTAPIQAKLFIPPQQRTIIRISNPLLDPIVTPRDEWYLREKQFRNNIPEKNQLLVELLSKADFKTKALYDQLCEFTQVESSTDRFYEIKRMLLSICLDIQMLGKISCAGQNGYNDTGLSRIELYEMVMNLLIQNSTSFIEHINDVVSLQIRNSQFVQSHLLMFFGLRLRWCASLSSHYVIMLR</sequence>
<feature type="region of interest" description="Disordered" evidence="1">
    <location>
        <begin position="1011"/>
        <end position="1035"/>
    </location>
</feature>
<keyword evidence="3" id="KW-1185">Reference proteome</keyword>
<evidence type="ECO:0000256" key="1">
    <source>
        <dbReference type="SAM" id="MobiDB-lite"/>
    </source>
</evidence>